<reference evidence="1 2" key="1">
    <citation type="submission" date="2012-04" db="EMBL/GenBank/DDBJ databases">
        <authorList>
            <person name="Genoscope - CEA"/>
        </authorList>
    </citation>
    <scope>NUCLEOTIDE SEQUENCE [LARGE SCALE GENOMIC DNA]</scope>
    <source>
        <strain evidence="1 2">9701</strain>
    </source>
</reference>
<evidence type="ECO:0000313" key="1">
    <source>
        <dbReference type="EMBL" id="CCI35811.1"/>
    </source>
</evidence>
<dbReference type="Proteomes" id="UP000004047">
    <property type="component" value="Unassembled WGS sequence"/>
</dbReference>
<evidence type="ECO:0000313" key="2">
    <source>
        <dbReference type="Proteomes" id="UP000004047"/>
    </source>
</evidence>
<dbReference type="EMBL" id="CAIQ01000106">
    <property type="protein sequence ID" value="CCI35811.1"/>
    <property type="molecule type" value="Genomic_DNA"/>
</dbReference>
<sequence length="51" mass="5490">MLVGLGVGRLRIGRGSQKNRMTSRAWKRKPLCSRVASALGSPPESARVLSP</sequence>
<accession>I4IND7</accession>
<comment type="caution">
    <text evidence="1">The sequence shown here is derived from an EMBL/GenBank/DDBJ whole genome shotgun (WGS) entry which is preliminary data.</text>
</comment>
<organism evidence="1 2">
    <name type="scientific">Microcystis aeruginosa PCC 9701</name>
    <dbReference type="NCBI Taxonomy" id="721123"/>
    <lineage>
        <taxon>Bacteria</taxon>
        <taxon>Bacillati</taxon>
        <taxon>Cyanobacteriota</taxon>
        <taxon>Cyanophyceae</taxon>
        <taxon>Oscillatoriophycideae</taxon>
        <taxon>Chroococcales</taxon>
        <taxon>Microcystaceae</taxon>
        <taxon>Microcystis</taxon>
    </lineage>
</organism>
<proteinExistence type="predicted"/>
<protein>
    <submittedName>
        <fullName evidence="1">Uncharacterized protein</fullName>
    </submittedName>
</protein>
<gene>
    <name evidence="1" type="ORF">MICAK_1940003</name>
</gene>
<dbReference type="HOGENOM" id="CLU_3100842_0_0_3"/>
<name>I4IND7_MICAE</name>
<dbReference type="AlphaFoldDB" id="I4IND7"/>